<evidence type="ECO:0000256" key="10">
    <source>
        <dbReference type="PROSITE-ProRule" id="PRU10141"/>
    </source>
</evidence>
<keyword evidence="4" id="KW-0732">Signal</keyword>
<dbReference type="SUPFAM" id="SSF56112">
    <property type="entry name" value="Protein kinase-like (PK-like)"/>
    <property type="match status" value="1"/>
</dbReference>
<comment type="caution">
    <text evidence="14">The sequence shown here is derived from an EMBL/GenBank/DDBJ whole genome shotgun (WGS) entry which is preliminary data.</text>
</comment>
<keyword evidence="14" id="KW-0675">Receptor</keyword>
<dbReference type="Proteomes" id="UP001140949">
    <property type="component" value="Unassembled WGS sequence"/>
</dbReference>
<keyword evidence="9 12" id="KW-0472">Membrane</keyword>
<dbReference type="Gene3D" id="1.10.510.10">
    <property type="entry name" value="Transferase(Phosphotransferase) domain 1"/>
    <property type="match status" value="1"/>
</dbReference>
<dbReference type="PANTHER" id="PTHR47974:SF9">
    <property type="entry name" value="RECEPTOR-LIKE SERINE_THREONINE-PROTEIN KINASE"/>
    <property type="match status" value="1"/>
</dbReference>
<gene>
    <name evidence="14" type="ORF">M6B38_284910</name>
</gene>
<accession>A0AAX6I3N8</accession>
<dbReference type="PROSITE" id="PS00108">
    <property type="entry name" value="PROTEIN_KINASE_ST"/>
    <property type="match status" value="1"/>
</dbReference>
<evidence type="ECO:0000256" key="6">
    <source>
        <dbReference type="ARBA" id="ARBA00022777"/>
    </source>
</evidence>
<evidence type="ECO:0000256" key="2">
    <source>
        <dbReference type="ARBA" id="ARBA00022679"/>
    </source>
</evidence>
<evidence type="ECO:0000259" key="13">
    <source>
        <dbReference type="PROSITE" id="PS50011"/>
    </source>
</evidence>
<dbReference type="GO" id="GO:0016020">
    <property type="term" value="C:membrane"/>
    <property type="evidence" value="ECO:0007669"/>
    <property type="project" value="UniProtKB-SubCell"/>
</dbReference>
<keyword evidence="8 12" id="KW-1133">Transmembrane helix</keyword>
<keyword evidence="11" id="KW-0723">Serine/threonine-protein kinase</keyword>
<name>A0AAX6I3N8_IRIPA</name>
<keyword evidence="5 10" id="KW-0547">Nucleotide-binding</keyword>
<dbReference type="EMBL" id="JANAVB010005597">
    <property type="protein sequence ID" value="KAJ6847115.1"/>
    <property type="molecule type" value="Genomic_DNA"/>
</dbReference>
<proteinExistence type="inferred from homology"/>
<dbReference type="PROSITE" id="PS00107">
    <property type="entry name" value="PROTEIN_KINASE_ATP"/>
    <property type="match status" value="1"/>
</dbReference>
<evidence type="ECO:0000256" key="9">
    <source>
        <dbReference type="ARBA" id="ARBA00023136"/>
    </source>
</evidence>
<dbReference type="PROSITE" id="PS50011">
    <property type="entry name" value="PROTEIN_KINASE_DOM"/>
    <property type="match status" value="1"/>
</dbReference>
<evidence type="ECO:0000313" key="15">
    <source>
        <dbReference type="Proteomes" id="UP001140949"/>
    </source>
</evidence>
<keyword evidence="2" id="KW-0808">Transferase</keyword>
<comment type="similarity">
    <text evidence="11">Belongs to the protein kinase superfamily.</text>
</comment>
<organism evidence="14 15">
    <name type="scientific">Iris pallida</name>
    <name type="common">Sweet iris</name>
    <dbReference type="NCBI Taxonomy" id="29817"/>
    <lineage>
        <taxon>Eukaryota</taxon>
        <taxon>Viridiplantae</taxon>
        <taxon>Streptophyta</taxon>
        <taxon>Embryophyta</taxon>
        <taxon>Tracheophyta</taxon>
        <taxon>Spermatophyta</taxon>
        <taxon>Magnoliopsida</taxon>
        <taxon>Liliopsida</taxon>
        <taxon>Asparagales</taxon>
        <taxon>Iridaceae</taxon>
        <taxon>Iridoideae</taxon>
        <taxon>Irideae</taxon>
        <taxon>Iris</taxon>
    </lineage>
</organism>
<keyword evidence="15" id="KW-1185">Reference proteome</keyword>
<dbReference type="InterPro" id="IPR008271">
    <property type="entry name" value="Ser/Thr_kinase_AS"/>
</dbReference>
<evidence type="ECO:0000256" key="4">
    <source>
        <dbReference type="ARBA" id="ARBA00022729"/>
    </source>
</evidence>
<comment type="subcellular location">
    <subcellularLocation>
        <location evidence="1">Membrane</location>
        <topology evidence="1">Single-pass membrane protein</topology>
    </subcellularLocation>
</comment>
<evidence type="ECO:0000256" key="3">
    <source>
        <dbReference type="ARBA" id="ARBA00022692"/>
    </source>
</evidence>
<evidence type="ECO:0000256" key="12">
    <source>
        <dbReference type="SAM" id="Phobius"/>
    </source>
</evidence>
<feature type="transmembrane region" description="Helical" evidence="12">
    <location>
        <begin position="9"/>
        <end position="29"/>
    </location>
</feature>
<keyword evidence="7 10" id="KW-0067">ATP-binding</keyword>
<protein>
    <submittedName>
        <fullName evidence="14">Receptor-like protein kinase</fullName>
    </submittedName>
</protein>
<dbReference type="GO" id="GO:0004674">
    <property type="term" value="F:protein serine/threonine kinase activity"/>
    <property type="evidence" value="ECO:0007669"/>
    <property type="project" value="UniProtKB-KW"/>
</dbReference>
<keyword evidence="3 12" id="KW-0812">Transmembrane</keyword>
<dbReference type="InterPro" id="IPR000719">
    <property type="entry name" value="Prot_kinase_dom"/>
</dbReference>
<evidence type="ECO:0000313" key="14">
    <source>
        <dbReference type="EMBL" id="KAJ6847115.1"/>
    </source>
</evidence>
<dbReference type="Pfam" id="PF00069">
    <property type="entry name" value="Pkinase"/>
    <property type="match status" value="1"/>
</dbReference>
<feature type="transmembrane region" description="Helical" evidence="12">
    <location>
        <begin position="35"/>
        <end position="55"/>
    </location>
</feature>
<evidence type="ECO:0000256" key="1">
    <source>
        <dbReference type="ARBA" id="ARBA00004167"/>
    </source>
</evidence>
<dbReference type="InterPro" id="IPR017441">
    <property type="entry name" value="Protein_kinase_ATP_BS"/>
</dbReference>
<dbReference type="InterPro" id="IPR011009">
    <property type="entry name" value="Kinase-like_dom_sf"/>
</dbReference>
<dbReference type="GO" id="GO:0005524">
    <property type="term" value="F:ATP binding"/>
    <property type="evidence" value="ECO:0007669"/>
    <property type="project" value="UniProtKB-UniRule"/>
</dbReference>
<dbReference type="AlphaFoldDB" id="A0AAX6I3N8"/>
<reference evidence="14" key="2">
    <citation type="submission" date="2023-04" db="EMBL/GenBank/DDBJ databases">
        <authorList>
            <person name="Bruccoleri R.E."/>
            <person name="Oakeley E.J."/>
            <person name="Faust A.-M."/>
            <person name="Dessus-Babus S."/>
            <person name="Altorfer M."/>
            <person name="Burckhardt D."/>
            <person name="Oertli M."/>
            <person name="Naumann U."/>
            <person name="Petersen F."/>
            <person name="Wong J."/>
        </authorList>
    </citation>
    <scope>NUCLEOTIDE SEQUENCE</scope>
    <source>
        <strain evidence="14">GSM-AAB239-AS_SAM_17_03QT</strain>
        <tissue evidence="14">Leaf</tissue>
    </source>
</reference>
<dbReference type="SMART" id="SM00220">
    <property type="entry name" value="S_TKc"/>
    <property type="match status" value="1"/>
</dbReference>
<feature type="binding site" evidence="10">
    <location>
        <position position="142"/>
    </location>
    <ligand>
        <name>ATP</name>
        <dbReference type="ChEBI" id="CHEBI:30616"/>
    </ligand>
</feature>
<dbReference type="FunFam" id="1.10.510.10:FF:000537">
    <property type="entry name" value="Putative receptor-like protein kinase"/>
    <property type="match status" value="1"/>
</dbReference>
<sequence length="462" mass="50061">MEAKKMKIVGALVAVLLLVVFINVLWVSLGVSKTFFILAGVGVALILGVVVWIVIKYASSSSDDEASTTTTVPKQQPAALEGEDLRLQLQYSFLRKVTGLPTRFRYEALEAATDKFRVLIGRGSSASVFKGVLDCGTPVAVKRVEDSDHSDRVFRSEVAAIGRSQHVNLVHLLGYCIVPRSRVRLLVYEFVDNGSLDAWIFPARGGGGGGGGSRCLPWALRCRAAVDVARALAYLHRDCRSRVLHLDVKPENILLDAGFRALVADFGLSKVMGRDESRVVTTTVRGTRGYLAPEWIVGSGASEKSDVFSYGIVLLEMVGGRRSIRLAPGEGKWSYLPRIAAEKVRQGRVMEMVDERLVGAAEGAEESEARKLVCVALWCIREETKLRPSMAQVVDMLQGRMEVEAPPPEGDMLILDLLNMEYMSSAAAAAGGRAAAGRLRQPDSPTLGASGYFCSTSILSGR</sequence>
<evidence type="ECO:0000256" key="7">
    <source>
        <dbReference type="ARBA" id="ARBA00022840"/>
    </source>
</evidence>
<reference evidence="14" key="1">
    <citation type="journal article" date="2023" name="GigaByte">
        <title>Genome assembly of the bearded iris, Iris pallida Lam.</title>
        <authorList>
            <person name="Bruccoleri R.E."/>
            <person name="Oakeley E.J."/>
            <person name="Faust A.M.E."/>
            <person name="Altorfer M."/>
            <person name="Dessus-Babus S."/>
            <person name="Burckhardt D."/>
            <person name="Oertli M."/>
            <person name="Naumann U."/>
            <person name="Petersen F."/>
            <person name="Wong J."/>
        </authorList>
    </citation>
    <scope>NUCLEOTIDE SEQUENCE</scope>
    <source>
        <strain evidence="14">GSM-AAB239-AS_SAM_17_03QT</strain>
    </source>
</reference>
<evidence type="ECO:0000256" key="11">
    <source>
        <dbReference type="RuleBase" id="RU000304"/>
    </source>
</evidence>
<dbReference type="PANTHER" id="PTHR47974">
    <property type="entry name" value="OS07G0415500 PROTEIN"/>
    <property type="match status" value="1"/>
</dbReference>
<evidence type="ECO:0000256" key="8">
    <source>
        <dbReference type="ARBA" id="ARBA00022989"/>
    </source>
</evidence>
<feature type="domain" description="Protein kinase" evidence="13">
    <location>
        <begin position="114"/>
        <end position="401"/>
    </location>
</feature>
<evidence type="ECO:0000256" key="5">
    <source>
        <dbReference type="ARBA" id="ARBA00022741"/>
    </source>
</evidence>
<keyword evidence="6 14" id="KW-0418">Kinase</keyword>
<dbReference type="Gene3D" id="3.30.200.20">
    <property type="entry name" value="Phosphorylase Kinase, domain 1"/>
    <property type="match status" value="1"/>
</dbReference>